<reference evidence="1" key="1">
    <citation type="journal article" date="2021" name="New Phytol.">
        <title>Evolutionary innovations through gain and loss of genes in the ectomycorrhizal Boletales.</title>
        <authorList>
            <person name="Wu G."/>
            <person name="Miyauchi S."/>
            <person name="Morin E."/>
            <person name="Kuo A."/>
            <person name="Drula E."/>
            <person name="Varga T."/>
            <person name="Kohler A."/>
            <person name="Feng B."/>
            <person name="Cao Y."/>
            <person name="Lipzen A."/>
            <person name="Daum C."/>
            <person name="Hundley H."/>
            <person name="Pangilinan J."/>
            <person name="Johnson J."/>
            <person name="Barry K."/>
            <person name="LaButti K."/>
            <person name="Ng V."/>
            <person name="Ahrendt S."/>
            <person name="Min B."/>
            <person name="Choi I.G."/>
            <person name="Park H."/>
            <person name="Plett J.M."/>
            <person name="Magnuson J."/>
            <person name="Spatafora J.W."/>
            <person name="Nagy L.G."/>
            <person name="Henrissat B."/>
            <person name="Grigoriev I.V."/>
            <person name="Yang Z.L."/>
            <person name="Xu J."/>
            <person name="Martin F.M."/>
        </authorList>
    </citation>
    <scope>NUCLEOTIDE SEQUENCE</scope>
    <source>
        <strain evidence="1">ATCC 28755</strain>
    </source>
</reference>
<evidence type="ECO:0000313" key="2">
    <source>
        <dbReference type="Proteomes" id="UP000790377"/>
    </source>
</evidence>
<sequence>MLMLMLVLILGARTKVGTQNKSSTSTSADGPEDAQTRFKHAHWQIGRDELSQFVSVPTQRFQGTSDPVWIAIPQVR</sequence>
<evidence type="ECO:0000313" key="1">
    <source>
        <dbReference type="EMBL" id="KAH7907711.1"/>
    </source>
</evidence>
<name>A0ACB8A392_9AGAM</name>
<protein>
    <submittedName>
        <fullName evidence="1">Uncharacterized protein</fullName>
    </submittedName>
</protein>
<dbReference type="EMBL" id="MU267879">
    <property type="protein sequence ID" value="KAH7907711.1"/>
    <property type="molecule type" value="Genomic_DNA"/>
</dbReference>
<organism evidence="1 2">
    <name type="scientific">Hygrophoropsis aurantiaca</name>
    <dbReference type="NCBI Taxonomy" id="72124"/>
    <lineage>
        <taxon>Eukaryota</taxon>
        <taxon>Fungi</taxon>
        <taxon>Dikarya</taxon>
        <taxon>Basidiomycota</taxon>
        <taxon>Agaricomycotina</taxon>
        <taxon>Agaricomycetes</taxon>
        <taxon>Agaricomycetidae</taxon>
        <taxon>Boletales</taxon>
        <taxon>Coniophorineae</taxon>
        <taxon>Hygrophoropsidaceae</taxon>
        <taxon>Hygrophoropsis</taxon>
    </lineage>
</organism>
<gene>
    <name evidence="1" type="ORF">BJ138DRAFT_1159484</name>
</gene>
<comment type="caution">
    <text evidence="1">The sequence shown here is derived from an EMBL/GenBank/DDBJ whole genome shotgun (WGS) entry which is preliminary data.</text>
</comment>
<accession>A0ACB8A392</accession>
<dbReference type="Proteomes" id="UP000790377">
    <property type="component" value="Unassembled WGS sequence"/>
</dbReference>
<proteinExistence type="predicted"/>
<keyword evidence="2" id="KW-1185">Reference proteome</keyword>